<evidence type="ECO:0000259" key="1">
    <source>
        <dbReference type="Pfam" id="PF00501"/>
    </source>
</evidence>
<protein>
    <submittedName>
        <fullName evidence="2">Class I adenylate-forming enzyme family protein</fullName>
    </submittedName>
</protein>
<gene>
    <name evidence="2" type="ORF">QNM18_25885</name>
</gene>
<proteinExistence type="predicted"/>
<organism evidence="2 3">
    <name type="scientific">Pseudoalteromonas obscura</name>
    <dbReference type="NCBI Taxonomy" id="3048491"/>
    <lineage>
        <taxon>Bacteria</taxon>
        <taxon>Pseudomonadati</taxon>
        <taxon>Pseudomonadota</taxon>
        <taxon>Gammaproteobacteria</taxon>
        <taxon>Alteromonadales</taxon>
        <taxon>Pseudoalteromonadaceae</taxon>
        <taxon>Pseudoalteromonas</taxon>
    </lineage>
</organism>
<feature type="domain" description="AMP-dependent synthetase/ligase" evidence="1">
    <location>
        <begin position="123"/>
        <end position="290"/>
    </location>
</feature>
<keyword evidence="3" id="KW-1185">Reference proteome</keyword>
<dbReference type="InterPro" id="IPR000873">
    <property type="entry name" value="AMP-dep_synth/lig_dom"/>
</dbReference>
<evidence type="ECO:0000313" key="2">
    <source>
        <dbReference type="EMBL" id="MDK2598491.1"/>
    </source>
</evidence>
<dbReference type="PANTHER" id="PTHR45398:SF1">
    <property type="entry name" value="ENZYME, PUTATIVE (JCVI)-RELATED"/>
    <property type="match status" value="1"/>
</dbReference>
<dbReference type="Proteomes" id="UP001231915">
    <property type="component" value="Unassembled WGS sequence"/>
</dbReference>
<dbReference type="Pfam" id="PF00501">
    <property type="entry name" value="AMP-binding"/>
    <property type="match status" value="1"/>
</dbReference>
<dbReference type="InterPro" id="IPR042099">
    <property type="entry name" value="ANL_N_sf"/>
</dbReference>
<comment type="caution">
    <text evidence="2">The sequence shown here is derived from an EMBL/GenBank/DDBJ whole genome shotgun (WGS) entry which is preliminary data.</text>
</comment>
<dbReference type="Gene3D" id="3.30.300.30">
    <property type="match status" value="1"/>
</dbReference>
<name>A0ABT7ETV7_9GAMM</name>
<accession>A0ABT7ETV7</accession>
<evidence type="ECO:0000313" key="3">
    <source>
        <dbReference type="Proteomes" id="UP001231915"/>
    </source>
</evidence>
<reference evidence="2 3" key="1">
    <citation type="submission" date="2023-05" db="EMBL/GenBank/DDBJ databases">
        <title>Pseudoalteromonas ardens sp. nov., Pseudoalteromonas obscura sp. nov., and Pseudoalteromonas umbrosa sp. nov., isolated from the coral Montipora capitata.</title>
        <authorList>
            <person name="Thomas E.M."/>
            <person name="Smith E.M."/>
            <person name="Papke E."/>
            <person name="Shlafstein M.D."/>
            <person name="Oline D.K."/>
            <person name="Videau P."/>
            <person name="Saw J.H."/>
            <person name="Strangman W.K."/>
            <person name="Ushijima B."/>
        </authorList>
    </citation>
    <scope>NUCLEOTIDE SEQUENCE [LARGE SCALE GENOMIC DNA]</scope>
    <source>
        <strain evidence="2 3">P94</strain>
    </source>
</reference>
<dbReference type="RefSeq" id="WP_284138832.1">
    <property type="nucleotide sequence ID" value="NZ_JASJUT010000019.1"/>
</dbReference>
<dbReference type="SUPFAM" id="SSF56801">
    <property type="entry name" value="Acetyl-CoA synthetase-like"/>
    <property type="match status" value="1"/>
</dbReference>
<sequence length="454" mass="50803">MNDLSHLKLAKFSFVLDTGEVKTAESFWHDSYLYSKKLGAAINKLGIRATPKAVLFDSDPYTFGYKLFALLARGCEIALPNNQQPSTLEDAVSVADVVCGSAFLGVKETSTWIDGMSEVELGEQQDEVYWPTTGTIVFFTSGSTGKSKQIRKAWQSLQLELDILASTFELSPVREFVSTVPHYHIYGLLFRLLLPMKLGVKIHPTKEYPEHVLPLLKTAEKNQFAMISSPAFLKRLCNDNVLASNAHAFNCIFSSGGELKSEIATKLYSQMQLPIREIYGSTESGGIAHRQQTQVSDSVWTLFEGMSISVNPDSQQLVLSSPYLNFEPLLMGDKVKVCSNGQFKLLGRIDRTVKIEEKRVNLSALERTLEEHAWIQSSKVILLEGKRSTLAAVVVLNIGNATFESKHQLNQTLRQHLANKFELICIPKKWRYVEEFPINNQGKTTAAALEKLFE</sequence>
<dbReference type="Gene3D" id="3.40.50.12780">
    <property type="entry name" value="N-terminal domain of ligase-like"/>
    <property type="match status" value="1"/>
</dbReference>
<dbReference type="PANTHER" id="PTHR45398">
    <property type="match status" value="1"/>
</dbReference>
<dbReference type="InterPro" id="IPR045851">
    <property type="entry name" value="AMP-bd_C_sf"/>
</dbReference>
<dbReference type="EMBL" id="JASJUT010000019">
    <property type="protein sequence ID" value="MDK2598491.1"/>
    <property type="molecule type" value="Genomic_DNA"/>
</dbReference>